<dbReference type="InterPro" id="IPR036890">
    <property type="entry name" value="HATPase_C_sf"/>
</dbReference>
<evidence type="ECO:0000256" key="1">
    <source>
        <dbReference type="ARBA" id="ARBA00000085"/>
    </source>
</evidence>
<dbReference type="EMBL" id="UOGE01000031">
    <property type="protein sequence ID" value="VAX18055.1"/>
    <property type="molecule type" value="Genomic_DNA"/>
</dbReference>
<dbReference type="AlphaFoldDB" id="A0A3B1CH07"/>
<organism evidence="7">
    <name type="scientific">hydrothermal vent metagenome</name>
    <dbReference type="NCBI Taxonomy" id="652676"/>
    <lineage>
        <taxon>unclassified sequences</taxon>
        <taxon>metagenomes</taxon>
        <taxon>ecological metagenomes</taxon>
    </lineage>
</organism>
<dbReference type="InterPro" id="IPR005467">
    <property type="entry name" value="His_kinase_dom"/>
</dbReference>
<evidence type="ECO:0000256" key="5">
    <source>
        <dbReference type="ARBA" id="ARBA00022777"/>
    </source>
</evidence>
<dbReference type="Pfam" id="PF02518">
    <property type="entry name" value="HATPase_c"/>
    <property type="match status" value="1"/>
</dbReference>
<dbReference type="InterPro" id="IPR003594">
    <property type="entry name" value="HATPase_dom"/>
</dbReference>
<sequence length="234" mass="25559">MMAEDQALPEKSKYIAEDLMMMIVHDLKGPAGEIIANLEMLGGYITDEFGAEILLTAVNSTEELLEMIVSILDVGKMESGEMNLVWAPVDLVELMKEKVAKVEGMAMRENKNILFESRLDKYETKGDRDILSRVFWNILSNANNHTSLGGTIRITMDKAGDGVDISISDDGSGIAADHLEHVFDKFYQPEGVASKKYSSGLGLSFCQMAVKAHGGEIRAESAPGKGATFCIHLP</sequence>
<keyword evidence="4" id="KW-0808">Transferase</keyword>
<dbReference type="PRINTS" id="PR00344">
    <property type="entry name" value="BCTRLSENSOR"/>
</dbReference>
<dbReference type="InterPro" id="IPR036097">
    <property type="entry name" value="HisK_dim/P_sf"/>
</dbReference>
<dbReference type="SMART" id="SM00387">
    <property type="entry name" value="HATPase_c"/>
    <property type="match status" value="1"/>
</dbReference>
<dbReference type="PANTHER" id="PTHR43547:SF2">
    <property type="entry name" value="HYBRID SIGNAL TRANSDUCTION HISTIDINE KINASE C"/>
    <property type="match status" value="1"/>
</dbReference>
<evidence type="ECO:0000313" key="7">
    <source>
        <dbReference type="EMBL" id="VAX18055.1"/>
    </source>
</evidence>
<dbReference type="Gene3D" id="3.30.565.10">
    <property type="entry name" value="Histidine kinase-like ATPase, C-terminal domain"/>
    <property type="match status" value="1"/>
</dbReference>
<dbReference type="EC" id="2.7.13.3" evidence="2"/>
<evidence type="ECO:0000256" key="2">
    <source>
        <dbReference type="ARBA" id="ARBA00012438"/>
    </source>
</evidence>
<dbReference type="GO" id="GO:0000155">
    <property type="term" value="F:phosphorelay sensor kinase activity"/>
    <property type="evidence" value="ECO:0007669"/>
    <property type="project" value="InterPro"/>
</dbReference>
<proteinExistence type="predicted"/>
<feature type="domain" description="Histidine kinase" evidence="6">
    <location>
        <begin position="22"/>
        <end position="234"/>
    </location>
</feature>
<reference evidence="7" key="1">
    <citation type="submission" date="2018-06" db="EMBL/GenBank/DDBJ databases">
        <authorList>
            <person name="Zhirakovskaya E."/>
        </authorList>
    </citation>
    <scope>NUCLEOTIDE SEQUENCE</scope>
</reference>
<dbReference type="FunFam" id="3.30.565.10:FF:000006">
    <property type="entry name" value="Sensor histidine kinase WalK"/>
    <property type="match status" value="1"/>
</dbReference>
<dbReference type="Gene3D" id="1.10.287.130">
    <property type="match status" value="1"/>
</dbReference>
<evidence type="ECO:0000259" key="6">
    <source>
        <dbReference type="PROSITE" id="PS50109"/>
    </source>
</evidence>
<comment type="catalytic activity">
    <reaction evidence="1">
        <text>ATP + protein L-histidine = ADP + protein N-phospho-L-histidine.</text>
        <dbReference type="EC" id="2.7.13.3"/>
    </reaction>
</comment>
<gene>
    <name evidence="7" type="ORF">MNBD_NITROSPINAE02-1607</name>
</gene>
<dbReference type="CDD" id="cd00075">
    <property type="entry name" value="HATPase"/>
    <property type="match status" value="1"/>
</dbReference>
<protein>
    <recommendedName>
        <fullName evidence="2">histidine kinase</fullName>
        <ecNumber evidence="2">2.7.13.3</ecNumber>
    </recommendedName>
</protein>
<accession>A0A3B1CH07</accession>
<dbReference type="SUPFAM" id="SSF55874">
    <property type="entry name" value="ATPase domain of HSP90 chaperone/DNA topoisomerase II/histidine kinase"/>
    <property type="match status" value="1"/>
</dbReference>
<evidence type="ECO:0000256" key="4">
    <source>
        <dbReference type="ARBA" id="ARBA00022679"/>
    </source>
</evidence>
<dbReference type="SUPFAM" id="SSF47384">
    <property type="entry name" value="Homodimeric domain of signal transducing histidine kinase"/>
    <property type="match status" value="1"/>
</dbReference>
<dbReference type="PROSITE" id="PS50109">
    <property type="entry name" value="HIS_KIN"/>
    <property type="match status" value="1"/>
</dbReference>
<evidence type="ECO:0000256" key="3">
    <source>
        <dbReference type="ARBA" id="ARBA00022553"/>
    </source>
</evidence>
<dbReference type="PANTHER" id="PTHR43547">
    <property type="entry name" value="TWO-COMPONENT HISTIDINE KINASE"/>
    <property type="match status" value="1"/>
</dbReference>
<dbReference type="InterPro" id="IPR004358">
    <property type="entry name" value="Sig_transdc_His_kin-like_C"/>
</dbReference>
<name>A0A3B1CH07_9ZZZZ</name>
<keyword evidence="3" id="KW-0597">Phosphoprotein</keyword>
<keyword evidence="5" id="KW-0418">Kinase</keyword>